<comment type="caution">
    <text evidence="1">The sequence shown here is derived from an EMBL/GenBank/DDBJ whole genome shotgun (WGS) entry which is preliminary data.</text>
</comment>
<name>A0ABS2LRK0_9ACTN</name>
<evidence type="ECO:0000313" key="2">
    <source>
        <dbReference type="Proteomes" id="UP000764837"/>
    </source>
</evidence>
<proteinExistence type="predicted"/>
<sequence>MPTGQRLLALTFDDGPAPQWTAMGIPARGFTFVTVSALLGAGVTPTPTG</sequence>
<gene>
    <name evidence="1" type="ORF">JOD64_001804</name>
</gene>
<dbReference type="RefSeq" id="WP_204941811.1">
    <property type="nucleotide sequence ID" value="NZ_JAFBBP010000001.1"/>
</dbReference>
<dbReference type="EMBL" id="JAFBBP010000001">
    <property type="protein sequence ID" value="MBM7490582.1"/>
    <property type="molecule type" value="Genomic_DNA"/>
</dbReference>
<organism evidence="1 2">
    <name type="scientific">Micromonospora luteifusca</name>
    <dbReference type="NCBI Taxonomy" id="709860"/>
    <lineage>
        <taxon>Bacteria</taxon>
        <taxon>Bacillati</taxon>
        <taxon>Actinomycetota</taxon>
        <taxon>Actinomycetes</taxon>
        <taxon>Micromonosporales</taxon>
        <taxon>Micromonosporaceae</taxon>
        <taxon>Micromonospora</taxon>
    </lineage>
</organism>
<dbReference type="Proteomes" id="UP000764837">
    <property type="component" value="Unassembled WGS sequence"/>
</dbReference>
<evidence type="ECO:0008006" key="3">
    <source>
        <dbReference type="Google" id="ProtNLM"/>
    </source>
</evidence>
<accession>A0ABS2LRK0</accession>
<keyword evidence="2" id="KW-1185">Reference proteome</keyword>
<evidence type="ECO:0000313" key="1">
    <source>
        <dbReference type="EMBL" id="MBM7490582.1"/>
    </source>
</evidence>
<reference evidence="1 2" key="1">
    <citation type="submission" date="2021-01" db="EMBL/GenBank/DDBJ databases">
        <title>Sequencing the genomes of 1000 actinobacteria strains.</title>
        <authorList>
            <person name="Klenk H.-P."/>
        </authorList>
    </citation>
    <scope>NUCLEOTIDE SEQUENCE [LARGE SCALE GENOMIC DNA]</scope>
    <source>
        <strain evidence="1 2">DSM 100204</strain>
    </source>
</reference>
<protein>
    <recommendedName>
        <fullName evidence="3">Polysaccharide deacetylase family protein</fullName>
    </recommendedName>
</protein>